<protein>
    <submittedName>
        <fullName evidence="1">Stage II sporulation protein R</fullName>
    </submittedName>
</protein>
<dbReference type="OrthoDB" id="9793324at2"/>
<dbReference type="STRING" id="1236220.SAMN04488112_10987"/>
<gene>
    <name evidence="1" type="ORF">SAMN04488112_10987</name>
</gene>
<dbReference type="Pfam" id="PF09551">
    <property type="entry name" value="Spore_II_R"/>
    <property type="match status" value="1"/>
</dbReference>
<dbReference type="Proteomes" id="UP000199387">
    <property type="component" value="Unassembled WGS sequence"/>
</dbReference>
<keyword evidence="2" id="KW-1185">Reference proteome</keyword>
<dbReference type="RefSeq" id="WP_091569616.1">
    <property type="nucleotide sequence ID" value="NZ_FMZA01000009.1"/>
</dbReference>
<dbReference type="InterPro" id="IPR014202">
    <property type="entry name" value="Spore_II_R"/>
</dbReference>
<dbReference type="NCBIfam" id="TIGR02837">
    <property type="entry name" value="spore_II_R"/>
    <property type="match status" value="1"/>
</dbReference>
<sequence>MRVRTYSVLIVFSVALFLFMNWTDGGFTGQVIPVMAQSTEKEQSIPEEAVRLRILANSDSREDQWLKRKVRDEIIKEVETWADKPQSAAEASRLIRARLPKLDAIAGETVDRYGYSYPVQVKFGKVPFPTKLYGDQIYPAGKYEALLITIGEGKGDNWWCVLFPPLCFVDMSNGDAVRQSDARAVAAGKALAAPAKSEAPTEPESRAEIRFFLLDSLENLFSGWFQS</sequence>
<name>A0A1G6MB78_9BACL</name>
<accession>A0A1G6MB78</accession>
<evidence type="ECO:0000313" key="1">
    <source>
        <dbReference type="EMBL" id="SDC52577.1"/>
    </source>
</evidence>
<proteinExistence type="predicted"/>
<dbReference type="EMBL" id="FMZA01000009">
    <property type="protein sequence ID" value="SDC52577.1"/>
    <property type="molecule type" value="Genomic_DNA"/>
</dbReference>
<organism evidence="1 2">
    <name type="scientific">Melghirimyces thermohalophilus</name>
    <dbReference type="NCBI Taxonomy" id="1236220"/>
    <lineage>
        <taxon>Bacteria</taxon>
        <taxon>Bacillati</taxon>
        <taxon>Bacillota</taxon>
        <taxon>Bacilli</taxon>
        <taxon>Bacillales</taxon>
        <taxon>Thermoactinomycetaceae</taxon>
        <taxon>Melghirimyces</taxon>
    </lineage>
</organism>
<reference evidence="1 2" key="1">
    <citation type="submission" date="2016-10" db="EMBL/GenBank/DDBJ databases">
        <authorList>
            <person name="de Groot N.N."/>
        </authorList>
    </citation>
    <scope>NUCLEOTIDE SEQUENCE [LARGE SCALE GENOMIC DNA]</scope>
    <source>
        <strain evidence="1 2">DSM 45514</strain>
    </source>
</reference>
<dbReference type="AlphaFoldDB" id="A0A1G6MB78"/>
<evidence type="ECO:0000313" key="2">
    <source>
        <dbReference type="Proteomes" id="UP000199387"/>
    </source>
</evidence>